<sequence length="673" mass="74877">MSELESQFVLRGPWTDLAQGSIMGKTITTNTRTGAFVIALLAILSGLAAAHLWHLAAFAIHQVRADGRPKHVLIRQQQAMLRTLPSPGSMIADSIKLLWTWGPKYKAPQVVAQTFVLVALALVAVAITWASSIFSSYVVSTANLHVLVSSPHCGAINLTFDTYTNIGLVYLTDIVSVAEPFAEDCFLNKSQSLPARCEALITPKTLFSREKVACPFDPSMCVGDAETPAIRLDSGLVDLNEFGFNLPHKDRVQFRKQTTCTVLTLENRTTVINASDFLELNRDPLPQEELMMMRYGDVIYSDEWKNATFYQPLIQSNTSTIFDISVQASATTPEWRDYGNFDPLPEMKRDDADIVLKMIAKNYVMYREPVNDPLFSAHKVHQSVDNVGVNIPRYYSDSPASVVGCAQQYQYCVAQEKGQPYCTGLTALPANPTKENFPAANDIQLVALQVLVTSSALYDVGTSKTFDASGANWSGEITSLPDDQWETEVVRWEAIAWAGLQSLVTDYSIGPKHRDPDADSYVKPTTSPGEKQLCRSQKMQKSGDFVNINVFGLAFIITFACIVVTLDIFLLKFLVFVSKFRRASSIEPRIERWVQDGVLQLQRRAYEAQGQGTWIDIEKDIPMTTEKAELEDLSLDTVPVKLTVFPDKINLDKKEFTLKSAKTWGTQDTVVDD</sequence>
<evidence type="ECO:0000256" key="1">
    <source>
        <dbReference type="SAM" id="Phobius"/>
    </source>
</evidence>
<feature type="transmembrane region" description="Helical" evidence="1">
    <location>
        <begin position="35"/>
        <end position="60"/>
    </location>
</feature>
<proteinExistence type="predicted"/>
<keyword evidence="1" id="KW-1133">Transmembrane helix</keyword>
<keyword evidence="1" id="KW-0812">Transmembrane</keyword>
<evidence type="ECO:0000313" key="2">
    <source>
        <dbReference type="EMBL" id="KAF2799018.1"/>
    </source>
</evidence>
<accession>A0A6A6XS08</accession>
<feature type="transmembrane region" description="Helical" evidence="1">
    <location>
        <begin position="550"/>
        <end position="575"/>
    </location>
</feature>
<feature type="transmembrane region" description="Helical" evidence="1">
    <location>
        <begin position="114"/>
        <end position="139"/>
    </location>
</feature>
<keyword evidence="3" id="KW-1185">Reference proteome</keyword>
<reference evidence="2" key="1">
    <citation type="journal article" date="2020" name="Stud. Mycol.">
        <title>101 Dothideomycetes genomes: a test case for predicting lifestyles and emergence of pathogens.</title>
        <authorList>
            <person name="Haridas S."/>
            <person name="Albert R."/>
            <person name="Binder M."/>
            <person name="Bloem J."/>
            <person name="Labutti K."/>
            <person name="Salamov A."/>
            <person name="Andreopoulos B."/>
            <person name="Baker S."/>
            <person name="Barry K."/>
            <person name="Bills G."/>
            <person name="Bluhm B."/>
            <person name="Cannon C."/>
            <person name="Castanera R."/>
            <person name="Culley D."/>
            <person name="Daum C."/>
            <person name="Ezra D."/>
            <person name="Gonzalez J."/>
            <person name="Henrissat B."/>
            <person name="Kuo A."/>
            <person name="Liang C."/>
            <person name="Lipzen A."/>
            <person name="Lutzoni F."/>
            <person name="Magnuson J."/>
            <person name="Mondo S."/>
            <person name="Nolan M."/>
            <person name="Ohm R."/>
            <person name="Pangilinan J."/>
            <person name="Park H.-J."/>
            <person name="Ramirez L."/>
            <person name="Alfaro M."/>
            <person name="Sun H."/>
            <person name="Tritt A."/>
            <person name="Yoshinaga Y."/>
            <person name="Zwiers L.-H."/>
            <person name="Turgeon B."/>
            <person name="Goodwin S."/>
            <person name="Spatafora J."/>
            <person name="Crous P."/>
            <person name="Grigoriev I."/>
        </authorList>
    </citation>
    <scope>NUCLEOTIDE SEQUENCE</scope>
    <source>
        <strain evidence="2">CBS 109.77</strain>
    </source>
</reference>
<dbReference type="Proteomes" id="UP000799757">
    <property type="component" value="Unassembled WGS sequence"/>
</dbReference>
<organism evidence="2 3">
    <name type="scientific">Melanomma pulvis-pyrius CBS 109.77</name>
    <dbReference type="NCBI Taxonomy" id="1314802"/>
    <lineage>
        <taxon>Eukaryota</taxon>
        <taxon>Fungi</taxon>
        <taxon>Dikarya</taxon>
        <taxon>Ascomycota</taxon>
        <taxon>Pezizomycotina</taxon>
        <taxon>Dothideomycetes</taxon>
        <taxon>Pleosporomycetidae</taxon>
        <taxon>Pleosporales</taxon>
        <taxon>Melanommataceae</taxon>
        <taxon>Melanomma</taxon>
    </lineage>
</organism>
<dbReference type="AlphaFoldDB" id="A0A6A6XS08"/>
<evidence type="ECO:0000313" key="3">
    <source>
        <dbReference type="Proteomes" id="UP000799757"/>
    </source>
</evidence>
<protein>
    <submittedName>
        <fullName evidence="2">Uncharacterized protein</fullName>
    </submittedName>
</protein>
<keyword evidence="1" id="KW-0472">Membrane</keyword>
<gene>
    <name evidence="2" type="ORF">K505DRAFT_413973</name>
</gene>
<name>A0A6A6XS08_9PLEO</name>
<dbReference type="EMBL" id="MU001772">
    <property type="protein sequence ID" value="KAF2799018.1"/>
    <property type="molecule type" value="Genomic_DNA"/>
</dbReference>
<dbReference type="OrthoDB" id="3540210at2759"/>